<dbReference type="InterPro" id="IPR013783">
    <property type="entry name" value="Ig-like_fold"/>
</dbReference>
<feature type="domain" description="PKD" evidence="3">
    <location>
        <begin position="533"/>
        <end position="613"/>
    </location>
</feature>
<evidence type="ECO:0000313" key="5">
    <source>
        <dbReference type="Proteomes" id="UP001595945"/>
    </source>
</evidence>
<dbReference type="SUPFAM" id="SSF50998">
    <property type="entry name" value="Quinoprotein alcohol dehydrogenase-like"/>
    <property type="match status" value="1"/>
</dbReference>
<accession>A0ABD5Q351</accession>
<gene>
    <name evidence="4" type="ORF">ACFO9K_12640</name>
</gene>
<protein>
    <submittedName>
        <fullName evidence="4">PKD domain-containing protein</fullName>
    </submittedName>
</protein>
<feature type="domain" description="PKD" evidence="3">
    <location>
        <begin position="616"/>
        <end position="694"/>
    </location>
</feature>
<evidence type="ECO:0000313" key="4">
    <source>
        <dbReference type="EMBL" id="MFC4825105.1"/>
    </source>
</evidence>
<dbReference type="RefSeq" id="WP_254269192.1">
    <property type="nucleotide sequence ID" value="NZ_CP100400.1"/>
</dbReference>
<dbReference type="AlphaFoldDB" id="A0ABD5Q351"/>
<keyword evidence="5" id="KW-1185">Reference proteome</keyword>
<dbReference type="SUPFAM" id="SSF49299">
    <property type="entry name" value="PKD domain"/>
    <property type="match status" value="2"/>
</dbReference>
<evidence type="ECO:0000259" key="3">
    <source>
        <dbReference type="PROSITE" id="PS50093"/>
    </source>
</evidence>
<dbReference type="SMART" id="SM00089">
    <property type="entry name" value="PKD"/>
    <property type="match status" value="2"/>
</dbReference>
<dbReference type="InterPro" id="IPR000601">
    <property type="entry name" value="PKD_dom"/>
</dbReference>
<proteinExistence type="predicted"/>
<dbReference type="InterPro" id="IPR011047">
    <property type="entry name" value="Quinoprotein_ADH-like_sf"/>
</dbReference>
<evidence type="ECO:0000256" key="1">
    <source>
        <dbReference type="ARBA" id="ARBA00022729"/>
    </source>
</evidence>
<name>A0ABD5Q351_9EURY</name>
<dbReference type="Proteomes" id="UP001595945">
    <property type="component" value="Unassembled WGS sequence"/>
</dbReference>
<dbReference type="Gene3D" id="2.60.40.10">
    <property type="entry name" value="Immunoglobulins"/>
    <property type="match status" value="2"/>
</dbReference>
<dbReference type="PROSITE" id="PS50093">
    <property type="entry name" value="PKD"/>
    <property type="match status" value="2"/>
</dbReference>
<evidence type="ECO:0000256" key="2">
    <source>
        <dbReference type="SAM" id="MobiDB-lite"/>
    </source>
</evidence>
<dbReference type="NCBIfam" id="TIGR04126">
    <property type="entry name" value="PGF_CTERM"/>
    <property type="match status" value="1"/>
</dbReference>
<dbReference type="PANTHER" id="PTHR42754">
    <property type="entry name" value="ENDOGLUCANASE"/>
    <property type="match status" value="1"/>
</dbReference>
<reference evidence="4 5" key="1">
    <citation type="journal article" date="2019" name="Int. J. Syst. Evol. Microbiol.">
        <title>The Global Catalogue of Microorganisms (GCM) 10K type strain sequencing project: providing services to taxonomists for standard genome sequencing and annotation.</title>
        <authorList>
            <consortium name="The Broad Institute Genomics Platform"/>
            <consortium name="The Broad Institute Genome Sequencing Center for Infectious Disease"/>
            <person name="Wu L."/>
            <person name="Ma J."/>
        </authorList>
    </citation>
    <scope>NUCLEOTIDE SEQUENCE [LARGE SCALE GENOMIC DNA]</scope>
    <source>
        <strain evidence="4 5">XZYJ18</strain>
    </source>
</reference>
<sequence length="738" mass="76867">MNRTVLATLLALFVVAAPVTGPVTAASTPDDAGNSSGPSQRWAKTVGGGDDDKLATGLKTDGGYLVVGWSNSSATDGKHDGYVSMLDRTGQTKWERTYGGPGTDRIYDVVQVEDGYLVAGMETERIGQAWTGWVMKLGPDGEKQWERTYDDSGPSALWSLTRSNGTLYVGGWQDDSGSAEGWLMELSPNGDEVWSETYETRRSGADEYVNSVFVTGNGELLLTGTTEGSSVDPGDAWVLRTDSGGELDWQRTYGGGEFDRVHDATAASDGGFVLAGRTASRGAGGEDGWLLKIRGDGQTQWQRTYGTAKSDAFFGIHDDPDGGYAVSGTKHVLGDSGADGWVLKTDSAGKLDWQRTYGQNYWDKFWPVVEGHGGGYLAVGESTSYGDNRDGWVVRVGGPAVAAVEDDDANESGTTVRFEDSPVQAVTLADSNVSGVLAVAERTDLSALSPPGDPLYAVSMNGSEAVTDGSATVEFAVQKSAVETDLSDVRVAQRTADGWSLRRTTVVSEANGTAILSAETEGARTLAVTSVPAPSASIDAEDAVMAGDTVELSASGSMAENATLTRYEWSVGERSATGKTATVSFERPGERTVNLTVTDENGLRDTATATLVVNDRPTVSVRTPDAATVGKASSFSANVSDDVGDVTVTWQFGGATVTGESVEHSFGSAGTKTVTVVVEDEYGATVTEEVQVEVNAQDAGGATTDAGSDTSGGVPGFGPGVSLVALLGAALLAGRLRG</sequence>
<feature type="region of interest" description="Disordered" evidence="2">
    <location>
        <begin position="23"/>
        <end position="51"/>
    </location>
</feature>
<dbReference type="GeneID" id="73044186"/>
<comment type="caution">
    <text evidence="4">The sequence shown here is derived from an EMBL/GenBank/DDBJ whole genome shotgun (WGS) entry which is preliminary data.</text>
</comment>
<organism evidence="4 5">
    <name type="scientific">Halorussus aquaticus</name>
    <dbReference type="NCBI Taxonomy" id="2953748"/>
    <lineage>
        <taxon>Archaea</taxon>
        <taxon>Methanobacteriati</taxon>
        <taxon>Methanobacteriota</taxon>
        <taxon>Stenosarchaea group</taxon>
        <taxon>Halobacteria</taxon>
        <taxon>Halobacteriales</taxon>
        <taxon>Haladaptataceae</taxon>
        <taxon>Halorussus</taxon>
    </lineage>
</organism>
<dbReference type="EMBL" id="JBHSHT010000002">
    <property type="protein sequence ID" value="MFC4825105.1"/>
    <property type="molecule type" value="Genomic_DNA"/>
</dbReference>
<dbReference type="Pfam" id="PF18911">
    <property type="entry name" value="PKD_4"/>
    <property type="match status" value="2"/>
</dbReference>
<keyword evidence="1" id="KW-0732">Signal</keyword>
<dbReference type="InterPro" id="IPR026371">
    <property type="entry name" value="PGF_CTERM"/>
</dbReference>
<dbReference type="CDD" id="cd00146">
    <property type="entry name" value="PKD"/>
    <property type="match status" value="2"/>
</dbReference>
<dbReference type="GO" id="GO:0005886">
    <property type="term" value="C:plasma membrane"/>
    <property type="evidence" value="ECO:0007669"/>
    <property type="project" value="UniProtKB-SubCell"/>
</dbReference>
<dbReference type="GO" id="GO:0030115">
    <property type="term" value="C:S-layer"/>
    <property type="evidence" value="ECO:0007669"/>
    <property type="project" value="UniProtKB-SubCell"/>
</dbReference>
<dbReference type="PANTHER" id="PTHR42754:SF1">
    <property type="entry name" value="LIPOPROTEIN"/>
    <property type="match status" value="1"/>
</dbReference>
<dbReference type="InterPro" id="IPR022409">
    <property type="entry name" value="PKD/Chitinase_dom"/>
</dbReference>
<dbReference type="InterPro" id="IPR035986">
    <property type="entry name" value="PKD_dom_sf"/>
</dbReference>